<gene>
    <name evidence="2" type="ORF">LKE05_11270</name>
</gene>
<comment type="caution">
    <text evidence="2">The sequence shown here is derived from an EMBL/GenBank/DDBJ whole genome shotgun (WGS) entry which is preliminary data.</text>
</comment>
<dbReference type="Proteomes" id="UP001198242">
    <property type="component" value="Unassembled WGS sequence"/>
</dbReference>
<organism evidence="2 3">
    <name type="scientific">Hominilimicola fabiformis</name>
    <dbReference type="NCBI Taxonomy" id="2885356"/>
    <lineage>
        <taxon>Bacteria</taxon>
        <taxon>Bacillati</taxon>
        <taxon>Bacillota</taxon>
        <taxon>Clostridia</taxon>
        <taxon>Eubacteriales</taxon>
        <taxon>Oscillospiraceae</taxon>
        <taxon>Hominilimicola</taxon>
    </lineage>
</organism>
<dbReference type="RefSeq" id="WP_022230046.1">
    <property type="nucleotide sequence ID" value="NZ_JAJEQM010000016.1"/>
</dbReference>
<feature type="chain" id="PRO_5042057109" description="Bacterial repeat domain-containing protein" evidence="1">
    <location>
        <begin position="25"/>
        <end position="592"/>
    </location>
</feature>
<reference evidence="2 3" key="1">
    <citation type="submission" date="2021-10" db="EMBL/GenBank/DDBJ databases">
        <title>Anaerobic single-cell dispensing facilitates the cultivation of human gut bacteria.</title>
        <authorList>
            <person name="Afrizal A."/>
        </authorList>
    </citation>
    <scope>NUCLEOTIDE SEQUENCE [LARGE SCALE GENOMIC DNA]</scope>
    <source>
        <strain evidence="2 3">CLA-AA-H232</strain>
    </source>
</reference>
<dbReference type="AlphaFoldDB" id="A0AAE3E177"/>
<name>A0AAE3E177_9FIRM</name>
<keyword evidence="1" id="KW-0732">Signal</keyword>
<evidence type="ECO:0000256" key="1">
    <source>
        <dbReference type="SAM" id="SignalP"/>
    </source>
</evidence>
<dbReference type="EMBL" id="JAJEQM010000016">
    <property type="protein sequence ID" value="MCC2211365.1"/>
    <property type="molecule type" value="Genomic_DNA"/>
</dbReference>
<protein>
    <recommendedName>
        <fullName evidence="4">Bacterial repeat domain-containing protein</fullName>
    </recommendedName>
</protein>
<evidence type="ECO:0000313" key="3">
    <source>
        <dbReference type="Proteomes" id="UP001198242"/>
    </source>
</evidence>
<accession>A0AAE3E177</accession>
<evidence type="ECO:0008006" key="4">
    <source>
        <dbReference type="Google" id="ProtNLM"/>
    </source>
</evidence>
<keyword evidence="3" id="KW-1185">Reference proteome</keyword>
<proteinExistence type="predicted"/>
<feature type="signal peptide" evidence="1">
    <location>
        <begin position="1"/>
        <end position="24"/>
    </location>
</feature>
<sequence>MNIRKALTAVAMTAVFLCSNIAVNADYSDEYADKDYRHQSVYNLYGEAVKKPIAKFRIIRMRDGEIKDMLESYSDNDLSTEFPAMQCYVGDTIVFEDLSDPMDGNAIKVWDFQYYGALGDSYHEYNYNILNSSKFELTEPGETAFFLCVKSDVPTQVGSLDPWSDNGNHQSIGINRWFPQGMYWYFATARVIVSASPEAKVNVKYWDVPHNKVFYEEQRSLGEMIGDQTVKTNIHITDWEGYEYSGWNVRPEGQDIQYSGTERDVGIELAPWMPVKDLNIEYYPYIDTELRVRYWDSEAGRIMSEETIPGEQVVRDKKTTITYTPQDIEGYDYGGWSIQLPDSSIPETGDKKPVLVEFDGANPIKYLNIKCYPKDGIKPPPSTGGTGGGSDIIKPSGVCDGEIEWTETDSHRVRYGSYSDGTPKYRTCYHTFTYRTTLSADATVTPSTFKSGYGFETKVNYSIKTKLIDNDGDYCSSWGNSRSTTSKVKDPTKATVYIPWNVINRLGTQSKSIAMEKSGKGFQLPKSPISEAGARKIYTDVALAGTKEEPASHSFDIYISGGGVGNIEFCKKLSKTITINGDMYEDDFSSMS</sequence>
<evidence type="ECO:0000313" key="2">
    <source>
        <dbReference type="EMBL" id="MCC2211365.1"/>
    </source>
</evidence>